<organism evidence="1 2">
    <name type="scientific">Paenibacillus cremeus</name>
    <dbReference type="NCBI Taxonomy" id="2163881"/>
    <lineage>
        <taxon>Bacteria</taxon>
        <taxon>Bacillati</taxon>
        <taxon>Bacillota</taxon>
        <taxon>Bacilli</taxon>
        <taxon>Bacillales</taxon>
        <taxon>Paenibacillaceae</taxon>
        <taxon>Paenibacillus</taxon>
    </lineage>
</organism>
<name>A0A559KGW0_9BACL</name>
<comment type="caution">
    <text evidence="1">The sequence shown here is derived from an EMBL/GenBank/DDBJ whole genome shotgun (WGS) entry which is preliminary data.</text>
</comment>
<keyword evidence="2" id="KW-1185">Reference proteome</keyword>
<sequence length="232" mass="27624">MSDPVLTKITNSPKRKSLFHFTRVRNLLSMVQQDALYSSHQADPAWSNGRREVRREIHFHGQVYIANAHLRIADQMMAANTTHQQFYHYLDQHVFFWPTYRDCLKMLEMYSKREPQEAFAILQLDAYSLLFDYHNRVKLSKYDSGSSPRYANRCSYKKSLQMFLPLEQFEMVRENDVPTKPSEIREVLVEEKVTNLSRYLQAVYCNEMKEIPDGWRMYAQSLQDFKKGELMK</sequence>
<evidence type="ECO:0000313" key="2">
    <source>
        <dbReference type="Proteomes" id="UP000317036"/>
    </source>
</evidence>
<gene>
    <name evidence="1" type="ORF">FPZ49_03735</name>
</gene>
<dbReference type="EMBL" id="VNJI01000003">
    <property type="protein sequence ID" value="TVY11351.1"/>
    <property type="molecule type" value="Genomic_DNA"/>
</dbReference>
<evidence type="ECO:0000313" key="1">
    <source>
        <dbReference type="EMBL" id="TVY11351.1"/>
    </source>
</evidence>
<dbReference type="Proteomes" id="UP000317036">
    <property type="component" value="Unassembled WGS sequence"/>
</dbReference>
<accession>A0A559KGW0</accession>
<dbReference type="RefSeq" id="WP_144843378.1">
    <property type="nucleotide sequence ID" value="NZ_VNJI01000003.1"/>
</dbReference>
<dbReference type="OrthoDB" id="2610977at2"/>
<dbReference type="Pfam" id="PF22531">
    <property type="entry name" value="DUF7002"/>
    <property type="match status" value="1"/>
</dbReference>
<proteinExistence type="predicted"/>
<dbReference type="InterPro" id="IPR054271">
    <property type="entry name" value="DUF7002"/>
</dbReference>
<dbReference type="AlphaFoldDB" id="A0A559KGW0"/>
<reference evidence="1 2" key="1">
    <citation type="submission" date="2019-07" db="EMBL/GenBank/DDBJ databases">
        <authorList>
            <person name="Kim J."/>
        </authorList>
    </citation>
    <scope>NUCLEOTIDE SEQUENCE [LARGE SCALE GENOMIC DNA]</scope>
    <source>
        <strain evidence="1 2">JC52</strain>
    </source>
</reference>
<protein>
    <recommendedName>
        <fullName evidence="3">DUF4433 domain-containing protein</fullName>
    </recommendedName>
</protein>
<evidence type="ECO:0008006" key="3">
    <source>
        <dbReference type="Google" id="ProtNLM"/>
    </source>
</evidence>